<dbReference type="Proteomes" id="UP000245609">
    <property type="component" value="Unassembled WGS sequence"/>
</dbReference>
<keyword evidence="2" id="KW-1185">Reference proteome</keyword>
<gene>
    <name evidence="1" type="ORF">BB560_005932</name>
</gene>
<evidence type="ECO:0000313" key="1">
    <source>
        <dbReference type="EMBL" id="PVU94483.1"/>
    </source>
</evidence>
<evidence type="ECO:0000313" key="2">
    <source>
        <dbReference type="Proteomes" id="UP000245609"/>
    </source>
</evidence>
<accession>A0A2T9YQ52</accession>
<protein>
    <submittedName>
        <fullName evidence="1">Uncharacterized protein</fullName>
    </submittedName>
</protein>
<dbReference type="EMBL" id="MBFS01002633">
    <property type="protein sequence ID" value="PVU94483.1"/>
    <property type="molecule type" value="Genomic_DNA"/>
</dbReference>
<reference evidence="1 2" key="1">
    <citation type="journal article" date="2018" name="MBio">
        <title>Comparative Genomics Reveals the Core Gene Toolbox for the Fungus-Insect Symbiosis.</title>
        <authorList>
            <person name="Wang Y."/>
            <person name="Stata M."/>
            <person name="Wang W."/>
            <person name="Stajich J.E."/>
            <person name="White M.M."/>
            <person name="Moncalvo J.M."/>
        </authorList>
    </citation>
    <scope>NUCLEOTIDE SEQUENCE [LARGE SCALE GENOMIC DNA]</scope>
    <source>
        <strain evidence="1 2">SC-DP-2</strain>
    </source>
</reference>
<proteinExistence type="predicted"/>
<comment type="caution">
    <text evidence="1">The sequence shown here is derived from an EMBL/GenBank/DDBJ whole genome shotgun (WGS) entry which is preliminary data.</text>
</comment>
<organism evidence="1 2">
    <name type="scientific">Smittium megazygosporum</name>
    <dbReference type="NCBI Taxonomy" id="133381"/>
    <lineage>
        <taxon>Eukaryota</taxon>
        <taxon>Fungi</taxon>
        <taxon>Fungi incertae sedis</taxon>
        <taxon>Zoopagomycota</taxon>
        <taxon>Kickxellomycotina</taxon>
        <taxon>Harpellomycetes</taxon>
        <taxon>Harpellales</taxon>
        <taxon>Legeriomycetaceae</taxon>
        <taxon>Smittium</taxon>
    </lineage>
</organism>
<name>A0A2T9YQ52_9FUNG</name>
<dbReference type="AlphaFoldDB" id="A0A2T9YQ52"/>
<sequence length="88" mass="10226">MCIRIGILLSPVVDYSCGSLDNALRTHPPNKTRDWSRHNQHQYTINDKSKISAWIKAHNMRNTGSWMDLQMRHPDIKLGLQDIGKIRM</sequence>